<proteinExistence type="predicted"/>
<name>A0A0A9T393_ARUDO</name>
<dbReference type="AlphaFoldDB" id="A0A0A9T393"/>
<evidence type="ECO:0000313" key="1">
    <source>
        <dbReference type="EMBL" id="JAD72995.1"/>
    </source>
</evidence>
<dbReference type="EMBL" id="GBRH01224900">
    <property type="protein sequence ID" value="JAD72995.1"/>
    <property type="molecule type" value="Transcribed_RNA"/>
</dbReference>
<protein>
    <submittedName>
        <fullName evidence="1">Uncharacterized protein</fullName>
    </submittedName>
</protein>
<reference evidence="1" key="2">
    <citation type="journal article" date="2015" name="Data Brief">
        <title>Shoot transcriptome of the giant reed, Arundo donax.</title>
        <authorList>
            <person name="Barrero R.A."/>
            <person name="Guerrero F.D."/>
            <person name="Moolhuijzen P."/>
            <person name="Goolsby J.A."/>
            <person name="Tidwell J."/>
            <person name="Bellgard S.E."/>
            <person name="Bellgard M.I."/>
        </authorList>
    </citation>
    <scope>NUCLEOTIDE SEQUENCE</scope>
    <source>
        <tissue evidence="1">Shoot tissue taken approximately 20 cm above the soil surface</tissue>
    </source>
</reference>
<organism evidence="1">
    <name type="scientific">Arundo donax</name>
    <name type="common">Giant reed</name>
    <name type="synonym">Donax arundinaceus</name>
    <dbReference type="NCBI Taxonomy" id="35708"/>
    <lineage>
        <taxon>Eukaryota</taxon>
        <taxon>Viridiplantae</taxon>
        <taxon>Streptophyta</taxon>
        <taxon>Embryophyta</taxon>
        <taxon>Tracheophyta</taxon>
        <taxon>Spermatophyta</taxon>
        <taxon>Magnoliopsida</taxon>
        <taxon>Liliopsida</taxon>
        <taxon>Poales</taxon>
        <taxon>Poaceae</taxon>
        <taxon>PACMAD clade</taxon>
        <taxon>Arundinoideae</taxon>
        <taxon>Arundineae</taxon>
        <taxon>Arundo</taxon>
    </lineage>
</organism>
<accession>A0A0A9T393</accession>
<reference evidence="1" key="1">
    <citation type="submission" date="2014-09" db="EMBL/GenBank/DDBJ databases">
        <authorList>
            <person name="Magalhaes I.L.F."/>
            <person name="Oliveira U."/>
            <person name="Santos F.R."/>
            <person name="Vidigal T.H.D.A."/>
            <person name="Brescovit A.D."/>
            <person name="Santos A.J."/>
        </authorList>
    </citation>
    <scope>NUCLEOTIDE SEQUENCE</scope>
    <source>
        <tissue evidence="1">Shoot tissue taken approximately 20 cm above the soil surface</tissue>
    </source>
</reference>
<sequence>MTRTVWHRWRDAETELRTIWFAHRSGAALWSIENHFQENPDGSHNFVGFSVIFAMTNRAEWD</sequence>